<dbReference type="RefSeq" id="WP_183801105.1">
    <property type="nucleotide sequence ID" value="NZ_JACIII010000013.1"/>
</dbReference>
<proteinExistence type="predicted"/>
<sequence>MSQERAAIATAWHIALDQIKRGAGRRKEVEMVADALNLALVLCERGHFPHLIDFIKEAQDHFVNWLDCGPRRGNWRMSGEPLDASCTAFQVLDTQIATASTEDILSSQEEIRRRIMQGEVSSGKGDTMQRAA</sequence>
<evidence type="ECO:0000313" key="2">
    <source>
        <dbReference type="Proteomes" id="UP000518681"/>
    </source>
</evidence>
<protein>
    <submittedName>
        <fullName evidence="1">Uncharacterized protein</fullName>
    </submittedName>
</protein>
<name>A0AAW3V1W2_9BURK</name>
<evidence type="ECO:0000313" key="1">
    <source>
        <dbReference type="EMBL" id="MBB6204483.1"/>
    </source>
</evidence>
<organism evidence="1 2">
    <name type="scientific">Paraburkholderia fungorum</name>
    <dbReference type="NCBI Taxonomy" id="134537"/>
    <lineage>
        <taxon>Bacteria</taxon>
        <taxon>Pseudomonadati</taxon>
        <taxon>Pseudomonadota</taxon>
        <taxon>Betaproteobacteria</taxon>
        <taxon>Burkholderiales</taxon>
        <taxon>Burkholderiaceae</taxon>
        <taxon>Paraburkholderia</taxon>
    </lineage>
</organism>
<dbReference type="Proteomes" id="UP000518681">
    <property type="component" value="Unassembled WGS sequence"/>
</dbReference>
<dbReference type="EMBL" id="JACIIK010000009">
    <property type="protein sequence ID" value="MBB6204483.1"/>
    <property type="molecule type" value="Genomic_DNA"/>
</dbReference>
<reference evidence="1 2" key="1">
    <citation type="submission" date="2020-08" db="EMBL/GenBank/DDBJ databases">
        <title>Genomic Encyclopedia of Type Strains, Phase IV (KMG-V): Genome sequencing to study the core and pangenomes of soil and plant-associated prokaryotes.</title>
        <authorList>
            <person name="Whitman W."/>
        </authorList>
    </citation>
    <scope>NUCLEOTIDE SEQUENCE [LARGE SCALE GENOMIC DNA]</scope>
    <source>
        <strain evidence="1 2">SEMIA 4013</strain>
    </source>
</reference>
<comment type="caution">
    <text evidence="1">The sequence shown here is derived from an EMBL/GenBank/DDBJ whole genome shotgun (WGS) entry which is preliminary data.</text>
</comment>
<dbReference type="AlphaFoldDB" id="A0AAW3V1W2"/>
<accession>A0AAW3V1W2</accession>
<gene>
    <name evidence="1" type="ORF">GGD69_005377</name>
</gene>